<feature type="transmembrane region" description="Helical" evidence="1">
    <location>
        <begin position="41"/>
        <end position="64"/>
    </location>
</feature>
<keyword evidence="1" id="KW-0812">Transmembrane</keyword>
<keyword evidence="3" id="KW-1185">Reference proteome</keyword>
<keyword evidence="1" id="KW-0472">Membrane</keyword>
<organism evidence="2 3">
    <name type="scientific">Nonomuraea roseoviolacea subsp. carminata</name>
    <dbReference type="NCBI Taxonomy" id="160689"/>
    <lineage>
        <taxon>Bacteria</taxon>
        <taxon>Bacillati</taxon>
        <taxon>Actinomycetota</taxon>
        <taxon>Actinomycetes</taxon>
        <taxon>Streptosporangiales</taxon>
        <taxon>Streptosporangiaceae</taxon>
        <taxon>Nonomuraea</taxon>
    </lineage>
</organism>
<evidence type="ECO:0000313" key="2">
    <source>
        <dbReference type="EMBL" id="MCP2349733.1"/>
    </source>
</evidence>
<dbReference type="EMBL" id="JAMZEC010000001">
    <property type="protein sequence ID" value="MCP2349733.1"/>
    <property type="molecule type" value="Genomic_DNA"/>
</dbReference>
<proteinExistence type="predicted"/>
<gene>
    <name evidence="2" type="ORF">HD595_005855</name>
</gene>
<comment type="caution">
    <text evidence="2">The sequence shown here is derived from an EMBL/GenBank/DDBJ whole genome shotgun (WGS) entry which is preliminary data.</text>
</comment>
<protein>
    <submittedName>
        <fullName evidence="2">Uncharacterized protein</fullName>
    </submittedName>
</protein>
<evidence type="ECO:0000256" key="1">
    <source>
        <dbReference type="SAM" id="Phobius"/>
    </source>
</evidence>
<dbReference type="RefSeq" id="WP_253774532.1">
    <property type="nucleotide sequence ID" value="NZ_BAAAVE010000021.1"/>
</dbReference>
<sequence>MTPAPRKLRDLFDDMSADAPDNHRRLAQLERRIRSDTRRRAAGAAMAGVTVLTAAGLFIPAFLLPGPAVSPRETTTAVRPAAELPPRFTSGDGSAYRRLASATLKAESKGEKKASVTVPVSGKPLEVAALCPEGNPAEVARPRVIVDGKPSSNWFQQCLTREGRGMVMGSVSVPKGVEQVTITFDITDGGCVGKKGEPCPTRTFLQPADWPLAVYEYTPPAQPVEPDPVGPFPVRLGTQKLAGQASGVWPRKSSFALTVTSPGGYFRIEHLCTGDLADRLFVSYQIGDEASEGEWACGHRTLDETNALLWSQKVPKGTKIIVSGKVRMHGGHSNRQVGWSVGVYSSKIVKLAR</sequence>
<dbReference type="Proteomes" id="UP001320766">
    <property type="component" value="Unassembled WGS sequence"/>
</dbReference>
<evidence type="ECO:0000313" key="3">
    <source>
        <dbReference type="Proteomes" id="UP001320766"/>
    </source>
</evidence>
<keyword evidence="1" id="KW-1133">Transmembrane helix</keyword>
<name>A0ABT1K6V0_9ACTN</name>
<accession>A0ABT1K6V0</accession>
<reference evidence="2 3" key="1">
    <citation type="submission" date="2022-06" db="EMBL/GenBank/DDBJ databases">
        <title>Sequencing the genomes of 1000 actinobacteria strains.</title>
        <authorList>
            <person name="Klenk H.-P."/>
        </authorList>
    </citation>
    <scope>NUCLEOTIDE SEQUENCE [LARGE SCALE GENOMIC DNA]</scope>
    <source>
        <strain evidence="2 3">DSM 44170</strain>
    </source>
</reference>